<evidence type="ECO:0000259" key="2">
    <source>
        <dbReference type="Pfam" id="PF09977"/>
    </source>
</evidence>
<evidence type="ECO:0000256" key="1">
    <source>
        <dbReference type="SAM" id="Phobius"/>
    </source>
</evidence>
<evidence type="ECO:0000313" key="3">
    <source>
        <dbReference type="EMBL" id="MDF3836990.1"/>
    </source>
</evidence>
<dbReference type="Proteomes" id="UP001216674">
    <property type="component" value="Unassembled WGS sequence"/>
</dbReference>
<feature type="transmembrane region" description="Helical" evidence="1">
    <location>
        <begin position="20"/>
        <end position="46"/>
    </location>
</feature>
<accession>A0ABT6AWI8</accession>
<sequence length="576" mass="57809">MSRDCPHLAARRCGRQRGAIGVLGALLLVTVAVGALVSVDVGHVFYRQRQLQKVADMAALAGAQQLKQAADAATTSANVLSAVQSAGTQNDYSGAAAADCNTAGSGGADGMRVCLGVWDPAYTAGGDTARHFNAAYDTTRLSANAVQVVATQTVPILFVFPGGAARQLRAEAIANASPPVASFSLGSSLLDFNSANSLLSLLLGSAVQFSVLDWQGLLNANVTLDQLRLKLGVGTIDELLKTSLSIQQFYALVLGAAGKDALLSTALGSPPTKLGVSGVQANVGLGQLLNLGVLAPAASSAADVALNVASLLTLGAQVANGNAAIQLPLNVNLPAGIGGASANLYIVRPPVMAVGPARQLSSAPPAWQTTAHTAAVGLRLAVALNVGGGILPQLVTLNVPLYVELAEATASLQSIRCAAAKADCRATLSVNTGVVKACLAAASGSGCASGPVTLVDLNLVDLLSIRVTASGSPSTGTVPVNTSTMTLAPGQTASVSTTSVLSGVAVDALDNLNVAATVTVLGLPVSLPLSLGTLLKPLFTLLDPIVSTVLNLLGLNLGGATVWMQGIDCNNAELVF</sequence>
<dbReference type="Pfam" id="PF09977">
    <property type="entry name" value="Tad_C"/>
    <property type="match status" value="1"/>
</dbReference>
<name>A0ABT6AWI8_9BURK</name>
<protein>
    <submittedName>
        <fullName evidence="3">TadG family pilus assembly protein</fullName>
    </submittedName>
</protein>
<keyword evidence="1" id="KW-0472">Membrane</keyword>
<dbReference type="InterPro" id="IPR018705">
    <property type="entry name" value="DUF2134_membrane"/>
</dbReference>
<proteinExistence type="predicted"/>
<evidence type="ECO:0000313" key="4">
    <source>
        <dbReference type="Proteomes" id="UP001216674"/>
    </source>
</evidence>
<dbReference type="EMBL" id="JARJLM010000474">
    <property type="protein sequence ID" value="MDF3836990.1"/>
    <property type="molecule type" value="Genomic_DNA"/>
</dbReference>
<keyword evidence="4" id="KW-1185">Reference proteome</keyword>
<dbReference type="RefSeq" id="WP_276267314.1">
    <property type="nucleotide sequence ID" value="NZ_JARJLM010000474.1"/>
</dbReference>
<comment type="caution">
    <text evidence="3">The sequence shown here is derived from an EMBL/GenBank/DDBJ whole genome shotgun (WGS) entry which is preliminary data.</text>
</comment>
<gene>
    <name evidence="3" type="ORF">P3W85_29150</name>
</gene>
<organism evidence="3 4">
    <name type="scientific">Cupriavidus basilensis</name>
    <dbReference type="NCBI Taxonomy" id="68895"/>
    <lineage>
        <taxon>Bacteria</taxon>
        <taxon>Pseudomonadati</taxon>
        <taxon>Pseudomonadota</taxon>
        <taxon>Betaproteobacteria</taxon>
        <taxon>Burkholderiales</taxon>
        <taxon>Burkholderiaceae</taxon>
        <taxon>Cupriavidus</taxon>
    </lineage>
</organism>
<feature type="domain" description="DUF2134" evidence="2">
    <location>
        <begin position="61"/>
        <end position="174"/>
    </location>
</feature>
<keyword evidence="1" id="KW-1133">Transmembrane helix</keyword>
<reference evidence="3 4" key="1">
    <citation type="submission" date="2023-03" db="EMBL/GenBank/DDBJ databases">
        <title>Draft assemblies of triclosan tolerant bacteria isolated from returned activated sludge.</title>
        <authorList>
            <person name="Van Hamelsveld S."/>
        </authorList>
    </citation>
    <scope>NUCLEOTIDE SEQUENCE [LARGE SCALE GENOMIC DNA]</scope>
    <source>
        <strain evidence="3 4">GW210010_S58</strain>
    </source>
</reference>
<keyword evidence="1" id="KW-0812">Transmembrane</keyword>